<keyword evidence="16" id="KW-0539">Nucleus</keyword>
<feature type="transmembrane region" description="Helical" evidence="21">
    <location>
        <begin position="733"/>
        <end position="759"/>
    </location>
</feature>
<dbReference type="PANTHER" id="PTHR23071:SF1">
    <property type="entry name" value="GPI ETHANOLAMINE PHOSPHATE TRANSFERASE 3"/>
    <property type="match status" value="1"/>
</dbReference>
<evidence type="ECO:0000256" key="4">
    <source>
        <dbReference type="ARBA" id="ARBA00008695"/>
    </source>
</evidence>
<evidence type="ECO:0000256" key="12">
    <source>
        <dbReference type="ARBA" id="ARBA00022989"/>
    </source>
</evidence>
<dbReference type="STRING" id="9402.L5KEX6"/>
<proteinExistence type="inferred from homology"/>
<name>L5KEX6_PTEAL</name>
<feature type="transmembrane region" description="Helical" evidence="21">
    <location>
        <begin position="667"/>
        <end position="687"/>
    </location>
</feature>
<protein>
    <recommendedName>
        <fullName evidence="19">GPI ethanolamine phosphate transferase 3, catalytic subunit</fullName>
    </recommendedName>
    <alternativeName>
        <fullName evidence="18">Phosphatidylinositol-glycan biosynthesis class O protein</fullName>
    </alternativeName>
</protein>
<keyword evidence="8" id="KW-0677">Repeat</keyword>
<keyword evidence="15" id="KW-0234">DNA repair</keyword>
<feature type="transmembrane region" description="Helical" evidence="21">
    <location>
        <begin position="572"/>
        <end position="589"/>
    </location>
</feature>
<feature type="transmembrane region" description="Helical" evidence="21">
    <location>
        <begin position="448"/>
        <end position="470"/>
    </location>
</feature>
<dbReference type="Gene3D" id="3.40.720.10">
    <property type="entry name" value="Alkaline Phosphatase, subunit A"/>
    <property type="match status" value="1"/>
</dbReference>
<keyword evidence="7 21" id="KW-0812">Transmembrane</keyword>
<dbReference type="SUPFAM" id="SSF53649">
    <property type="entry name" value="Alkaline phosphatase-like"/>
    <property type="match status" value="1"/>
</dbReference>
<evidence type="ECO:0000256" key="18">
    <source>
        <dbReference type="ARBA" id="ARBA00079084"/>
    </source>
</evidence>
<feature type="transmembrane region" description="Helical" evidence="21">
    <location>
        <begin position="856"/>
        <end position="880"/>
    </location>
</feature>
<sequence length="1712" mass="188130">MQKISVLLFLVWICFLFYAGIALFTSGFLLTRLELTNHSSCQEPPGPGSLPWGSQREPRACWMDSRFSRLVLVLIDALRFDFVQPQRSNVPGETSVSLPFLGKLGSLQRILEIQPHHARLYQSKADPPTTTMQRLKALTTGSLPTFIDAGSNFASYAIVEDNLIKQLISAGRRVVFMGDDTWKDLFPGAFSQAFFFPSFNVRDLHTVDNGILEHLYPTMDSGGWDVLIAHFLGVDHCGHKHGPHHPEMAKKLSQMDQVIQGVVERLENDTLLVVIGDHGMTKNGDHGGDSELEISAALFLYSPTALFHRAPPEEPEVIPQVSLVPTLALLLGLPIPFGNIGEVIVELFAEVEDSQPHSSALAQASALHLNAQQVSRFLHTYSAATQDLQVTELRRLHNLFSKASADYQRLLQSPQGAEAALQTVITELQQFLRGVRALCIESWARFSLVRMAGGAALLAAACFLCLLVSQWATSPGFYLCPLLVLVAWGLAGVILCAGLLAITGLKLDPVVLGAMAAVGSLVPFLWKAWAGWGSKRPLVALLPIPGPVLLFLLIRFAALFSDSFVVAEARATRFLLGSFILLLVAQLHWEGKLLPPKLLTIPRLGFSTPTAPPRHNSMQALGLGVTLLLCIRLAEFFHRCPEETPVCHSSPWLSPLASTVGGRAKNLWYGACVGALVALLVVVRLWLRRYGNLKSPEPPVLFVRWGLPLMVLGTAAYWALASGADEAPPRLRALVAGASVVLPRAVAGLAASGLMLLLWRPVTVLVKATMGAPRTRTVLTPFSGPPTSQADLDYVVPQIYRHMQEEFRDRLERSKSQGPLTVAAYKLGSVYSAAMVTALTFLAFPLLLLHAERISLVFLLLFLQSFLLLHLLAAGIPITIPGPFTVPWQAVSAWALMATQTFYATGHQPVFPAIHWNAAFVGFPEGHGSSTWLPALLVGANTFASHLLFAGNEAEARVRPEEEEEPLMEMRLRDSPHHFNVALLQLGLKYLFVLGIQILACALSASILRRHLMVWKVFAPKFIFEAMGFIVSSVGLCLGLALVMRVDGAVSSWFRQLVLAQQRTPFALHFYGALTSFPPHVVFYETYFHNIPLDSLVPQANCLDLWRDKNDQLVRQAKVAQDLGLPLRRQQLAQDALEGLRGLLDSLQGLPAAVPVLPLELTVICNFITLRASLAQSFTEDQAQDIQRGLERVLETQEQLGPRLECGLRGLWSSVLCASSLLPELLPALHHLAGLQIALWLSTDCLGDLTLLLQTLNDSQSKASEDLLMLLKTWSPPAKESNAPLTLQDAWGLRDVLLTASAYRQGLQELITGSLPRALSSLHEAASGLCSRPVLVQVYTALGTCLRKMGSPQRALLYLVAALKGGSTWGPPLMEASRLYRQLENTAAELESLELLVEALSITHSSEVSHLLIGVELLLPQPDPASPLHCGTQSQVKHLLASRCLQTGRAEDAAEHYLDLLALLLDDSEPKFFPPPCPPGPCMPEVFLEAAAALIQAGRAQDALTICEELFSRTSFLLPKMPWLWEDARKGTKESSHCPPWVSAMHLLQGQAWVRLGAQKEAISEFSRCLELLFQDTPKDKEQGPASNCEQGCTSDMALQQLRAAALISRGLEWVASDQDTKALQDFLLSIQVCPGNQDASFHLLQTLRKLDRRHEATALWRRLEAQTKLPQENATWCVPLYLETCLSWIHPPDRETLLEEFRTSVLETCDL</sequence>
<dbReference type="GO" id="GO:0006506">
    <property type="term" value="P:GPI anchor biosynthetic process"/>
    <property type="evidence" value="ECO:0007669"/>
    <property type="project" value="UniProtKB-UniPathway"/>
</dbReference>
<dbReference type="InterPro" id="IPR017850">
    <property type="entry name" value="Alkaline_phosphatase_core_sf"/>
</dbReference>
<evidence type="ECO:0000313" key="23">
    <source>
        <dbReference type="Proteomes" id="UP000010552"/>
    </source>
</evidence>
<evidence type="ECO:0000256" key="7">
    <source>
        <dbReference type="ARBA" id="ARBA00022692"/>
    </source>
</evidence>
<evidence type="ECO:0000256" key="5">
    <source>
        <dbReference type="ARBA" id="ARBA00022502"/>
    </source>
</evidence>
<dbReference type="PANTHER" id="PTHR23071">
    <property type="entry name" value="PHOSPHATIDYLINOSITOL GLYCAN"/>
    <property type="match status" value="1"/>
</dbReference>
<keyword evidence="10" id="KW-0802">TPR repeat</keyword>
<evidence type="ECO:0000256" key="21">
    <source>
        <dbReference type="SAM" id="Phobius"/>
    </source>
</evidence>
<dbReference type="Pfam" id="PF01663">
    <property type="entry name" value="Phosphodiest"/>
    <property type="match status" value="1"/>
</dbReference>
<dbReference type="Proteomes" id="UP000010552">
    <property type="component" value="Unassembled WGS sequence"/>
</dbReference>
<dbReference type="EMBL" id="KB030846">
    <property type="protein sequence ID" value="ELK09048.1"/>
    <property type="molecule type" value="Genomic_DNA"/>
</dbReference>
<dbReference type="UniPathway" id="UPA00196"/>
<keyword evidence="12 21" id="KW-1133">Transmembrane helix</keyword>
<evidence type="ECO:0000256" key="6">
    <source>
        <dbReference type="ARBA" id="ARBA00022679"/>
    </source>
</evidence>
<keyword evidence="6 22" id="KW-0808">Transferase</keyword>
<dbReference type="InterPro" id="IPR011990">
    <property type="entry name" value="TPR-like_helical_dom_sf"/>
</dbReference>
<comment type="function">
    <text evidence="17">DNA repair protein that may operate in a postreplication repair or a cell cycle checkpoint function. May be implicated in interstrand DNA cross-link repair and in the maintenance of normal chromosome stability. Candidate tumor suppressor gene.</text>
</comment>
<evidence type="ECO:0000256" key="14">
    <source>
        <dbReference type="ARBA" id="ARBA00023180"/>
    </source>
</evidence>
<dbReference type="SUPFAM" id="SSF48452">
    <property type="entry name" value="TPR-like"/>
    <property type="match status" value="2"/>
</dbReference>
<evidence type="ECO:0000256" key="3">
    <source>
        <dbReference type="ARBA" id="ARBA00004687"/>
    </source>
</evidence>
<dbReference type="InParanoid" id="L5KEX6"/>
<evidence type="ECO:0000256" key="11">
    <source>
        <dbReference type="ARBA" id="ARBA00022824"/>
    </source>
</evidence>
<dbReference type="InterPro" id="IPR039524">
    <property type="entry name" value="PIGO/GPI13"/>
</dbReference>
<keyword evidence="5" id="KW-0337">GPI-anchor biosynthesis</keyword>
<gene>
    <name evidence="22" type="ORF">PAL_GLEAN10008256</name>
</gene>
<keyword evidence="11" id="KW-0256">Endoplasmic reticulum</keyword>
<evidence type="ECO:0000256" key="1">
    <source>
        <dbReference type="ARBA" id="ARBA00004123"/>
    </source>
</evidence>
<dbReference type="GO" id="GO:0006281">
    <property type="term" value="P:DNA repair"/>
    <property type="evidence" value="ECO:0007669"/>
    <property type="project" value="UniProtKB-KW"/>
</dbReference>
<dbReference type="GO" id="GO:0005634">
    <property type="term" value="C:nucleus"/>
    <property type="evidence" value="ECO:0007669"/>
    <property type="project" value="UniProtKB-SubCell"/>
</dbReference>
<dbReference type="InterPro" id="IPR002591">
    <property type="entry name" value="Phosphodiest/P_Trfase"/>
</dbReference>
<comment type="pathway">
    <text evidence="3">Glycolipid biosynthesis; glycosylphosphatidylinositol-anchor biosynthesis.</text>
</comment>
<feature type="transmembrane region" description="Helical" evidence="21">
    <location>
        <begin position="476"/>
        <end position="502"/>
    </location>
</feature>
<evidence type="ECO:0000256" key="13">
    <source>
        <dbReference type="ARBA" id="ARBA00023136"/>
    </source>
</evidence>
<keyword evidence="13 21" id="KW-0472">Membrane</keyword>
<accession>L5KEX6</accession>
<dbReference type="FunFam" id="1.25.40.10:FF:000750">
    <property type="entry name" value="Fanconi anemia group G protein"/>
    <property type="match status" value="1"/>
</dbReference>
<keyword evidence="14" id="KW-0325">Glycoprotein</keyword>
<evidence type="ECO:0000313" key="22">
    <source>
        <dbReference type="EMBL" id="ELK09048.1"/>
    </source>
</evidence>
<feature type="transmembrane region" description="Helical" evidence="21">
    <location>
        <begin position="830"/>
        <end position="849"/>
    </location>
</feature>
<evidence type="ECO:0000256" key="17">
    <source>
        <dbReference type="ARBA" id="ARBA00053948"/>
    </source>
</evidence>
<evidence type="ECO:0000256" key="20">
    <source>
        <dbReference type="SAM" id="Coils"/>
    </source>
</evidence>
<organism evidence="22 23">
    <name type="scientific">Pteropus alecto</name>
    <name type="common">Black flying fox</name>
    <dbReference type="NCBI Taxonomy" id="9402"/>
    <lineage>
        <taxon>Eukaryota</taxon>
        <taxon>Metazoa</taxon>
        <taxon>Chordata</taxon>
        <taxon>Craniata</taxon>
        <taxon>Vertebrata</taxon>
        <taxon>Euteleostomi</taxon>
        <taxon>Mammalia</taxon>
        <taxon>Eutheria</taxon>
        <taxon>Laurasiatheria</taxon>
        <taxon>Chiroptera</taxon>
        <taxon>Yinpterochiroptera</taxon>
        <taxon>Pteropodoidea</taxon>
        <taxon>Pteropodidae</taxon>
        <taxon>Pteropodinae</taxon>
        <taxon>Pteropus</taxon>
    </lineage>
</organism>
<keyword evidence="9" id="KW-0227">DNA damage</keyword>
<dbReference type="InterPro" id="IPR037675">
    <property type="entry name" value="PIG-O_N"/>
</dbReference>
<reference evidence="23" key="1">
    <citation type="journal article" date="2013" name="Science">
        <title>Comparative analysis of bat genomes provides insight into the evolution of flight and immunity.</title>
        <authorList>
            <person name="Zhang G."/>
            <person name="Cowled C."/>
            <person name="Shi Z."/>
            <person name="Huang Z."/>
            <person name="Bishop-Lilly K.A."/>
            <person name="Fang X."/>
            <person name="Wynne J.W."/>
            <person name="Xiong Z."/>
            <person name="Baker M.L."/>
            <person name="Zhao W."/>
            <person name="Tachedjian M."/>
            <person name="Zhu Y."/>
            <person name="Zhou P."/>
            <person name="Jiang X."/>
            <person name="Ng J."/>
            <person name="Yang L."/>
            <person name="Wu L."/>
            <person name="Xiao J."/>
            <person name="Feng Y."/>
            <person name="Chen Y."/>
            <person name="Sun X."/>
            <person name="Zhang Y."/>
            <person name="Marsh G.A."/>
            <person name="Crameri G."/>
            <person name="Broder C.C."/>
            <person name="Frey K.G."/>
            <person name="Wang L.F."/>
            <person name="Wang J."/>
        </authorList>
    </citation>
    <scope>NUCLEOTIDE SEQUENCE [LARGE SCALE GENOMIC DNA]</scope>
</reference>
<evidence type="ECO:0000256" key="19">
    <source>
        <dbReference type="ARBA" id="ARBA00093602"/>
    </source>
</evidence>
<feature type="transmembrane region" description="Helical" evidence="21">
    <location>
        <begin position="538"/>
        <end position="560"/>
    </location>
</feature>
<dbReference type="FunCoup" id="L5KEX6">
    <property type="interactions" value="2999"/>
</dbReference>
<comment type="subcellular location">
    <subcellularLocation>
        <location evidence="2">Endoplasmic reticulum membrane</location>
        <topology evidence="2">Multi-pass membrane protein</topology>
    </subcellularLocation>
    <subcellularLocation>
        <location evidence="1">Nucleus</location>
    </subcellularLocation>
</comment>
<dbReference type="FunFam" id="3.40.720.10:FF:000041">
    <property type="entry name" value="GPI ethanolamine phosphate transferase 3"/>
    <property type="match status" value="1"/>
</dbReference>
<evidence type="ECO:0000256" key="2">
    <source>
        <dbReference type="ARBA" id="ARBA00004477"/>
    </source>
</evidence>
<feature type="transmembrane region" description="Helical" evidence="21">
    <location>
        <begin position="702"/>
        <end position="721"/>
    </location>
</feature>
<feature type="transmembrane region" description="Helical" evidence="21">
    <location>
        <begin position="6"/>
        <end position="30"/>
    </location>
</feature>
<evidence type="ECO:0000256" key="9">
    <source>
        <dbReference type="ARBA" id="ARBA00022763"/>
    </source>
</evidence>
<evidence type="ECO:0000256" key="16">
    <source>
        <dbReference type="ARBA" id="ARBA00023242"/>
    </source>
</evidence>
<dbReference type="Gene3D" id="1.25.40.10">
    <property type="entry name" value="Tetratricopeptide repeat domain"/>
    <property type="match status" value="1"/>
</dbReference>
<keyword evidence="23" id="KW-1185">Reference proteome</keyword>
<evidence type="ECO:0000256" key="8">
    <source>
        <dbReference type="ARBA" id="ARBA00022737"/>
    </source>
</evidence>
<comment type="similarity">
    <text evidence="4">Belongs to the PIGG/PIGN/PIGO family. PIGO subfamily.</text>
</comment>
<feature type="transmembrane region" description="Helical" evidence="21">
    <location>
        <begin position="1022"/>
        <end position="1044"/>
    </location>
</feature>
<dbReference type="CDD" id="cd16023">
    <property type="entry name" value="GPI_EPT_3"/>
    <property type="match status" value="1"/>
</dbReference>
<feature type="coiled-coil region" evidence="20">
    <location>
        <begin position="1373"/>
        <end position="1403"/>
    </location>
</feature>
<keyword evidence="20" id="KW-0175">Coiled coil</keyword>
<feature type="transmembrane region" description="Helical" evidence="21">
    <location>
        <begin position="990"/>
        <end position="1010"/>
    </location>
</feature>
<evidence type="ECO:0000256" key="15">
    <source>
        <dbReference type="ARBA" id="ARBA00023204"/>
    </source>
</evidence>
<evidence type="ECO:0000256" key="10">
    <source>
        <dbReference type="ARBA" id="ARBA00022803"/>
    </source>
</evidence>
<dbReference type="eggNOG" id="KOG2126">
    <property type="taxonomic scope" value="Eukaryota"/>
</dbReference>
<dbReference type="GO" id="GO:0005789">
    <property type="term" value="C:endoplasmic reticulum membrane"/>
    <property type="evidence" value="ECO:0007669"/>
    <property type="project" value="UniProtKB-SubCell"/>
</dbReference>
<feature type="transmembrane region" description="Helical" evidence="21">
    <location>
        <begin position="509"/>
        <end position="526"/>
    </location>
</feature>
<dbReference type="GO" id="GO:0051377">
    <property type="term" value="F:mannose-ethanolamine phosphotransferase activity"/>
    <property type="evidence" value="ECO:0007669"/>
    <property type="project" value="InterPro"/>
</dbReference>